<organism evidence="3 4">
    <name type="scientific">Haloechinothrix salitolerans</name>
    <dbReference type="NCBI Taxonomy" id="926830"/>
    <lineage>
        <taxon>Bacteria</taxon>
        <taxon>Bacillati</taxon>
        <taxon>Actinomycetota</taxon>
        <taxon>Actinomycetes</taxon>
        <taxon>Pseudonocardiales</taxon>
        <taxon>Pseudonocardiaceae</taxon>
        <taxon>Haloechinothrix</taxon>
    </lineage>
</organism>
<keyword evidence="4" id="KW-1185">Reference proteome</keyword>
<keyword evidence="3" id="KW-0560">Oxidoreductase</keyword>
<dbReference type="InterPro" id="IPR018713">
    <property type="entry name" value="MPAB/Lcp_cat_dom"/>
</dbReference>
<dbReference type="GO" id="GO:0016491">
    <property type="term" value="F:oxidoreductase activity"/>
    <property type="evidence" value="ECO:0007669"/>
    <property type="project" value="UniProtKB-KW"/>
</dbReference>
<dbReference type="EC" id="1.-.-.-" evidence="3"/>
<reference evidence="4" key="1">
    <citation type="journal article" date="2019" name="Int. J. Syst. Evol. Microbiol.">
        <title>The Global Catalogue of Microorganisms (GCM) 10K type strain sequencing project: providing services to taxonomists for standard genome sequencing and annotation.</title>
        <authorList>
            <consortium name="The Broad Institute Genomics Platform"/>
            <consortium name="The Broad Institute Genome Sequencing Center for Infectious Disease"/>
            <person name="Wu L."/>
            <person name="Ma J."/>
        </authorList>
    </citation>
    <scope>NUCLEOTIDE SEQUENCE [LARGE SCALE GENOMIC DNA]</scope>
    <source>
        <strain evidence="4">KCTC 32255</strain>
    </source>
</reference>
<name>A0ABW2C5L3_9PSEU</name>
<comment type="caution">
    <text evidence="3">The sequence shown here is derived from an EMBL/GenBank/DDBJ whole genome shotgun (WGS) entry which is preliminary data.</text>
</comment>
<gene>
    <name evidence="3" type="ORF">ACFQGD_26340</name>
</gene>
<sequence>MAEPRMLANRGWPFDGDRRREDHGFFGPGSPTWRVWTSPTALLGFQRSIAVEAFDPFLTASVTDTKGIYTDPMGRLDSTLTYFTIVAIGDSRAAIESSELLQKVHARATGIEPISGKRYSANDPDSQLWIHMTGWHSVLKCYEKYGPGPLGPADEDRYWADCAIAAELQTCDPATVPTSRDGVRQYFAEQRHRLCWSENADRVARQILYPPSDTTSPLVARTARRLTPAVIATLPRWMRHLSGLDQSRMTDAAIGPAMRAAMAVAGPLPIRLRLADIVAPSIRPVWENALRGRPPSRDEIVTPAEARQRYGAAASRNPARGSPAQSGS</sequence>
<dbReference type="RefSeq" id="WP_345404957.1">
    <property type="nucleotide sequence ID" value="NZ_BAABLA010000119.1"/>
</dbReference>
<protein>
    <submittedName>
        <fullName evidence="3">Oxygenase MpaB family protein</fullName>
        <ecNumber evidence="3">1.-.-.-</ecNumber>
    </submittedName>
</protein>
<accession>A0ABW2C5L3</accession>
<dbReference type="EMBL" id="JBHSXX010000001">
    <property type="protein sequence ID" value="MFC6870655.1"/>
    <property type="molecule type" value="Genomic_DNA"/>
</dbReference>
<feature type="region of interest" description="Disordered" evidence="1">
    <location>
        <begin position="290"/>
        <end position="328"/>
    </location>
</feature>
<evidence type="ECO:0000313" key="3">
    <source>
        <dbReference type="EMBL" id="MFC6870655.1"/>
    </source>
</evidence>
<dbReference type="PANTHER" id="PTHR36151">
    <property type="entry name" value="BLR2777 PROTEIN"/>
    <property type="match status" value="1"/>
</dbReference>
<evidence type="ECO:0000259" key="2">
    <source>
        <dbReference type="Pfam" id="PF09995"/>
    </source>
</evidence>
<dbReference type="PANTHER" id="PTHR36151:SF3">
    <property type="entry name" value="ER-BOUND OXYGENASE MPAB_MPAB'_RUBBER OXYGENASE CATALYTIC DOMAIN-CONTAINING PROTEIN"/>
    <property type="match status" value="1"/>
</dbReference>
<proteinExistence type="predicted"/>
<dbReference type="Proteomes" id="UP001596337">
    <property type="component" value="Unassembled WGS sequence"/>
</dbReference>
<feature type="domain" description="ER-bound oxygenase mpaB/mpaB'/Rubber oxygenase catalytic" evidence="2">
    <location>
        <begin position="33"/>
        <end position="264"/>
    </location>
</feature>
<dbReference type="Pfam" id="PF09995">
    <property type="entry name" value="MPAB_Lcp_cat"/>
    <property type="match status" value="1"/>
</dbReference>
<evidence type="ECO:0000313" key="4">
    <source>
        <dbReference type="Proteomes" id="UP001596337"/>
    </source>
</evidence>
<evidence type="ECO:0000256" key="1">
    <source>
        <dbReference type="SAM" id="MobiDB-lite"/>
    </source>
</evidence>